<comment type="caution">
    <text evidence="2">The sequence shown here is derived from an EMBL/GenBank/DDBJ whole genome shotgun (WGS) entry which is preliminary data.</text>
</comment>
<dbReference type="EMBL" id="VITV01000001">
    <property type="protein sequence ID" value="TWB83065.1"/>
    <property type="molecule type" value="Genomic_DNA"/>
</dbReference>
<dbReference type="PANTHER" id="PTHR35525:SF3">
    <property type="entry name" value="BLL6575 PROTEIN"/>
    <property type="match status" value="1"/>
</dbReference>
<dbReference type="SUPFAM" id="SSF160904">
    <property type="entry name" value="Jann2411-like"/>
    <property type="match status" value="1"/>
</dbReference>
<proteinExistence type="predicted"/>
<dbReference type="PANTHER" id="PTHR35525">
    <property type="entry name" value="BLL6575 PROTEIN"/>
    <property type="match status" value="1"/>
</dbReference>
<accession>A0A560KIG6</accession>
<dbReference type="Gene3D" id="1.10.3300.10">
    <property type="entry name" value="Jann2411-like domain"/>
    <property type="match status" value="1"/>
</dbReference>
<feature type="domain" description="Zinc finger CGNR" evidence="1">
    <location>
        <begin position="162"/>
        <end position="204"/>
    </location>
</feature>
<dbReference type="InterPro" id="IPR021005">
    <property type="entry name" value="Znf_CGNR"/>
</dbReference>
<name>A0A560KIG6_9PROT</name>
<gene>
    <name evidence="2" type="ORF">FBZ87_101778</name>
</gene>
<dbReference type="Pfam" id="PF07336">
    <property type="entry name" value="ABATE"/>
    <property type="match status" value="1"/>
</dbReference>
<sequence length="208" mass="22391">MVAPNLETCQYGYMRQNDLMAEERDGFRFRGGCPAIDLPATLQARLKPAPRELLAVPEDVRRWMVAAGLTDTAPPADEGDLALARRLREAIYDLAVHRHGGSGPPNGSVDSALDVLNQVAALPAATPALSQSGNVRLSGPMTAFIATVARDAVHLFGSGAPIRQCQSPACTLFFVDTSRAGDRRWCSMKGCGTKAKVAEFRRRKREGA</sequence>
<reference evidence="2 3" key="1">
    <citation type="submission" date="2019-06" db="EMBL/GenBank/DDBJ databases">
        <title>Genomic Encyclopedia of Type Strains, Phase IV (KMG-V): Genome sequencing to study the core and pangenomes of soil and plant-associated prokaryotes.</title>
        <authorList>
            <person name="Whitman W."/>
        </authorList>
    </citation>
    <scope>NUCLEOTIDE SEQUENCE [LARGE SCALE GENOMIC DNA]</scope>
    <source>
        <strain evidence="2 3">BR 12005</strain>
    </source>
</reference>
<evidence type="ECO:0000259" key="1">
    <source>
        <dbReference type="Pfam" id="PF11706"/>
    </source>
</evidence>
<evidence type="ECO:0000313" key="3">
    <source>
        <dbReference type="Proteomes" id="UP000320516"/>
    </source>
</evidence>
<dbReference type="AlphaFoldDB" id="A0A560KIG6"/>
<dbReference type="InterPro" id="IPR010852">
    <property type="entry name" value="ABATE"/>
</dbReference>
<organism evidence="2 3">
    <name type="scientific">Nitrospirillum amazonense</name>
    <dbReference type="NCBI Taxonomy" id="28077"/>
    <lineage>
        <taxon>Bacteria</taxon>
        <taxon>Pseudomonadati</taxon>
        <taxon>Pseudomonadota</taxon>
        <taxon>Alphaproteobacteria</taxon>
        <taxon>Rhodospirillales</taxon>
        <taxon>Azospirillaceae</taxon>
        <taxon>Nitrospirillum</taxon>
    </lineage>
</organism>
<dbReference type="Proteomes" id="UP000320516">
    <property type="component" value="Unassembled WGS sequence"/>
</dbReference>
<protein>
    <submittedName>
        <fullName evidence="2">Putative RNA-binding Zn ribbon-like protein</fullName>
    </submittedName>
</protein>
<evidence type="ECO:0000313" key="2">
    <source>
        <dbReference type="EMBL" id="TWB83065.1"/>
    </source>
</evidence>
<dbReference type="Pfam" id="PF11706">
    <property type="entry name" value="zf-CGNR"/>
    <property type="match status" value="1"/>
</dbReference>
<dbReference type="InterPro" id="IPR023286">
    <property type="entry name" value="ABATE_dom_sf"/>
</dbReference>